<reference evidence="1" key="1">
    <citation type="journal article" date="2013" name="Genetics">
        <title>The draft genome and transcriptome of Panagrellus redivivus are shaped by the harsh demands of a free-living lifestyle.</title>
        <authorList>
            <person name="Srinivasan J."/>
            <person name="Dillman A.R."/>
            <person name="Macchietto M.G."/>
            <person name="Heikkinen L."/>
            <person name="Lakso M."/>
            <person name="Fracchia K.M."/>
            <person name="Antoshechkin I."/>
            <person name="Mortazavi A."/>
            <person name="Wong G."/>
            <person name="Sternberg P.W."/>
        </authorList>
    </citation>
    <scope>NUCLEOTIDE SEQUENCE [LARGE SCALE GENOMIC DNA]</scope>
    <source>
        <strain evidence="1">MT8872</strain>
    </source>
</reference>
<proteinExistence type="predicted"/>
<dbReference type="AlphaFoldDB" id="A0A7E4VBJ9"/>
<evidence type="ECO:0000313" key="1">
    <source>
        <dbReference type="Proteomes" id="UP000492821"/>
    </source>
</evidence>
<name>A0A7E4VBJ9_PANRE</name>
<accession>A0A7E4VBJ9</accession>
<keyword evidence="1" id="KW-1185">Reference proteome</keyword>
<organism evidence="1 2">
    <name type="scientific">Panagrellus redivivus</name>
    <name type="common">Microworm</name>
    <dbReference type="NCBI Taxonomy" id="6233"/>
    <lineage>
        <taxon>Eukaryota</taxon>
        <taxon>Metazoa</taxon>
        <taxon>Ecdysozoa</taxon>
        <taxon>Nematoda</taxon>
        <taxon>Chromadorea</taxon>
        <taxon>Rhabditida</taxon>
        <taxon>Tylenchina</taxon>
        <taxon>Panagrolaimomorpha</taxon>
        <taxon>Panagrolaimoidea</taxon>
        <taxon>Panagrolaimidae</taxon>
        <taxon>Panagrellus</taxon>
    </lineage>
</organism>
<reference evidence="2" key="2">
    <citation type="submission" date="2020-10" db="UniProtKB">
        <authorList>
            <consortium name="WormBaseParasite"/>
        </authorList>
    </citation>
    <scope>IDENTIFICATION</scope>
</reference>
<evidence type="ECO:0000313" key="2">
    <source>
        <dbReference type="WBParaSite" id="Pan_g18323.t1"/>
    </source>
</evidence>
<protein>
    <submittedName>
        <fullName evidence="2">Glycosyltransferase family 92 protein</fullName>
    </submittedName>
</protein>
<dbReference type="WBParaSite" id="Pan_g18323.t1">
    <property type="protein sequence ID" value="Pan_g18323.t1"/>
    <property type="gene ID" value="Pan_g18323"/>
</dbReference>
<sequence length="164" mass="19206">MHFEQSHISNDFLKSLSTLTLKPSSLDICNCRCDEDVTFLTILDIFPCITSILVNFAYFGWLNDLSCFGKQFRFILIFYDNFEKIFSFQPEKLYDFVAKQGCEFRLYIRHYNGDNLTDKIEQYIDPRFQHGNFKNANFIVSFEYAGSVNETPYVVNNTSQTNGK</sequence>
<dbReference type="Proteomes" id="UP000492821">
    <property type="component" value="Unassembled WGS sequence"/>
</dbReference>